<dbReference type="OMA" id="YPPPKVA"/>
<dbReference type="SUPFAM" id="SSF53474">
    <property type="entry name" value="alpha/beta-Hydrolases"/>
    <property type="match status" value="1"/>
</dbReference>
<dbReference type="Proteomes" id="UP000219338">
    <property type="component" value="Unassembled WGS sequence"/>
</dbReference>
<feature type="domain" description="Dienelactone hydrolase" evidence="1">
    <location>
        <begin position="56"/>
        <end position="271"/>
    </location>
</feature>
<dbReference type="InterPro" id="IPR029058">
    <property type="entry name" value="AB_hydrolase_fold"/>
</dbReference>
<protein>
    <submittedName>
        <fullName evidence="2">Related to AIM2-cytoplasmic protein involved in mitochondrial function or organization</fullName>
    </submittedName>
</protein>
<dbReference type="InterPro" id="IPR002925">
    <property type="entry name" value="Dienelactn_hydro"/>
</dbReference>
<accession>A0A284RAT3</accession>
<dbReference type="STRING" id="47428.A0A284RAT3"/>
<dbReference type="EMBL" id="FUEG01000006">
    <property type="protein sequence ID" value="SJL05841.1"/>
    <property type="molecule type" value="Genomic_DNA"/>
</dbReference>
<evidence type="ECO:0000313" key="3">
    <source>
        <dbReference type="Proteomes" id="UP000219338"/>
    </source>
</evidence>
<gene>
    <name evidence="2" type="ORF">ARMOST_09177</name>
</gene>
<proteinExistence type="predicted"/>
<evidence type="ECO:0000313" key="2">
    <source>
        <dbReference type="EMBL" id="SJL05841.1"/>
    </source>
</evidence>
<dbReference type="Pfam" id="PF01738">
    <property type="entry name" value="DLH"/>
    <property type="match status" value="1"/>
</dbReference>
<dbReference type="Gene3D" id="3.40.50.1820">
    <property type="entry name" value="alpha/beta hydrolase"/>
    <property type="match status" value="1"/>
</dbReference>
<keyword evidence="3" id="KW-1185">Reference proteome</keyword>
<dbReference type="PANTHER" id="PTHR47668:SF1">
    <property type="entry name" value="DIENELACTONE HYDROLASE DOMAIN-CONTAINING PROTEIN-RELATED"/>
    <property type="match status" value="1"/>
</dbReference>
<dbReference type="PANTHER" id="PTHR47668">
    <property type="entry name" value="DIENELACTONE HYDROLASE FAMILY PROTEIN (AFU_ORTHOLOGUE AFUA_6G01940)"/>
    <property type="match status" value="1"/>
</dbReference>
<organism evidence="2 3">
    <name type="scientific">Armillaria ostoyae</name>
    <name type="common">Armillaria root rot fungus</name>
    <dbReference type="NCBI Taxonomy" id="47428"/>
    <lineage>
        <taxon>Eukaryota</taxon>
        <taxon>Fungi</taxon>
        <taxon>Dikarya</taxon>
        <taxon>Basidiomycota</taxon>
        <taxon>Agaricomycotina</taxon>
        <taxon>Agaricomycetes</taxon>
        <taxon>Agaricomycetidae</taxon>
        <taxon>Agaricales</taxon>
        <taxon>Marasmiineae</taxon>
        <taxon>Physalacriaceae</taxon>
        <taxon>Armillaria</taxon>
    </lineage>
</organism>
<name>A0A284RAT3_ARMOS</name>
<evidence type="ECO:0000259" key="1">
    <source>
        <dbReference type="Pfam" id="PF01738"/>
    </source>
</evidence>
<reference evidence="3" key="1">
    <citation type="journal article" date="2017" name="Nat. Ecol. Evol.">
        <title>Genome expansion and lineage-specific genetic innovations in the forest pathogenic fungi Armillaria.</title>
        <authorList>
            <person name="Sipos G."/>
            <person name="Prasanna A.N."/>
            <person name="Walter M.C."/>
            <person name="O'Connor E."/>
            <person name="Balint B."/>
            <person name="Krizsan K."/>
            <person name="Kiss B."/>
            <person name="Hess J."/>
            <person name="Varga T."/>
            <person name="Slot J."/>
            <person name="Riley R."/>
            <person name="Boka B."/>
            <person name="Rigling D."/>
            <person name="Barry K."/>
            <person name="Lee J."/>
            <person name="Mihaltcheva S."/>
            <person name="LaButti K."/>
            <person name="Lipzen A."/>
            <person name="Waldron R."/>
            <person name="Moloney N.M."/>
            <person name="Sperisen C."/>
            <person name="Kredics L."/>
            <person name="Vagvoelgyi C."/>
            <person name="Patrignani A."/>
            <person name="Fitzpatrick D."/>
            <person name="Nagy I."/>
            <person name="Doyle S."/>
            <person name="Anderson J.B."/>
            <person name="Grigoriev I.V."/>
            <person name="Gueldener U."/>
            <person name="Muensterkoetter M."/>
            <person name="Nagy L.G."/>
        </authorList>
    </citation>
    <scope>NUCLEOTIDE SEQUENCE [LARGE SCALE GENOMIC DNA]</scope>
    <source>
        <strain evidence="3">C18/9</strain>
    </source>
</reference>
<sequence length="274" mass="30169">MLSRLRSILAHLNQFSRAKMSTTVHNTNEACCTIPPVLSEYEAKGTIKPYAGFQKVYITGPSTSENAIVAIFDIFGFFPQTQQGADILASTLNTTVYMPDFFEPDSAFDISRYPPKTDEDKAAVQAFFGSTASPSAAITKLKAFGEALKSNGVKRVGVYGMCWGGKVAIASGGEATPFYAVSLLHPAMLSAEDAEKLTVPLAIYVSHDEPIAEYHKIVDIISKKSFADKNDAKNYDNMFHGWAAARSNLKNEENRKEFEDVYGRLSTFFRRTLV</sequence>
<dbReference type="OrthoDB" id="2147163at2759"/>
<dbReference type="AlphaFoldDB" id="A0A284RAT3"/>
<dbReference type="GO" id="GO:0016787">
    <property type="term" value="F:hydrolase activity"/>
    <property type="evidence" value="ECO:0007669"/>
    <property type="project" value="InterPro"/>
</dbReference>